<dbReference type="GO" id="GO:0005764">
    <property type="term" value="C:lysosome"/>
    <property type="evidence" value="ECO:0000318"/>
    <property type="project" value="GO_Central"/>
</dbReference>
<dbReference type="SMART" id="SM00645">
    <property type="entry name" value="Pept_C1"/>
    <property type="match status" value="1"/>
</dbReference>
<dbReference type="SMR" id="A2EED5"/>
<dbReference type="VEuPathDB" id="TrichDB:TVAGG3_0691550"/>
<comment type="similarity">
    <text evidence="1">Belongs to the peptidase C1 family.</text>
</comment>
<dbReference type="PANTHER" id="PTHR12411">
    <property type="entry name" value="CYSTEINE PROTEASE FAMILY C1-RELATED"/>
    <property type="match status" value="1"/>
</dbReference>
<dbReference type="KEGG" id="tva:4766856"/>
<dbReference type="eggNOG" id="KOG1543">
    <property type="taxonomic scope" value="Eukaryota"/>
</dbReference>
<protein>
    <submittedName>
        <fullName evidence="4">Clan CA, family C1, cathepsin L-like cysteine peptidase</fullName>
    </submittedName>
</protein>
<organism evidence="4 5">
    <name type="scientific">Trichomonas vaginalis (strain ATCC PRA-98 / G3)</name>
    <dbReference type="NCBI Taxonomy" id="412133"/>
    <lineage>
        <taxon>Eukaryota</taxon>
        <taxon>Metamonada</taxon>
        <taxon>Parabasalia</taxon>
        <taxon>Trichomonadida</taxon>
        <taxon>Trichomonadidae</taxon>
        <taxon>Trichomonas</taxon>
    </lineage>
</organism>
<dbReference type="GO" id="GO:0005615">
    <property type="term" value="C:extracellular space"/>
    <property type="evidence" value="ECO:0000318"/>
    <property type="project" value="GO_Central"/>
</dbReference>
<evidence type="ECO:0000256" key="2">
    <source>
        <dbReference type="SAM" id="MobiDB-lite"/>
    </source>
</evidence>
<dbReference type="Gene3D" id="3.90.70.10">
    <property type="entry name" value="Cysteine proteinases"/>
    <property type="match status" value="1"/>
</dbReference>
<proteinExistence type="inferred from homology"/>
<gene>
    <name evidence="4" type="ORF">TVAG_485880</name>
</gene>
<keyword evidence="5" id="KW-1185">Reference proteome</keyword>
<dbReference type="EMBL" id="DS113367">
    <property type="protein sequence ID" value="EAY08941.1"/>
    <property type="molecule type" value="Genomic_DNA"/>
</dbReference>
<dbReference type="Proteomes" id="UP000001542">
    <property type="component" value="Unassembled WGS sequence"/>
</dbReference>
<evidence type="ECO:0000259" key="3">
    <source>
        <dbReference type="SMART" id="SM00645"/>
    </source>
</evidence>
<dbReference type="STRING" id="5722.A2EED5"/>
<dbReference type="InterPro" id="IPR038765">
    <property type="entry name" value="Papain-like_cys_pep_sf"/>
</dbReference>
<dbReference type="InterPro" id="IPR039417">
    <property type="entry name" value="Peptidase_C1A_papain-like"/>
</dbReference>
<dbReference type="InterPro" id="IPR013128">
    <property type="entry name" value="Peptidase_C1A"/>
</dbReference>
<dbReference type="Pfam" id="PF00112">
    <property type="entry name" value="Peptidase_C1"/>
    <property type="match status" value="1"/>
</dbReference>
<dbReference type="CDD" id="cd02248">
    <property type="entry name" value="Peptidase_C1A"/>
    <property type="match status" value="1"/>
</dbReference>
<evidence type="ECO:0000256" key="1">
    <source>
        <dbReference type="ARBA" id="ARBA00008455"/>
    </source>
</evidence>
<dbReference type="GO" id="GO:0004197">
    <property type="term" value="F:cysteine-type endopeptidase activity"/>
    <property type="evidence" value="ECO:0000318"/>
    <property type="project" value="GO_Central"/>
</dbReference>
<reference evidence="4" key="2">
    <citation type="journal article" date="2007" name="Science">
        <title>Draft genome sequence of the sexually transmitted pathogen Trichomonas vaginalis.</title>
        <authorList>
            <person name="Carlton J.M."/>
            <person name="Hirt R.P."/>
            <person name="Silva J.C."/>
            <person name="Delcher A.L."/>
            <person name="Schatz M."/>
            <person name="Zhao Q."/>
            <person name="Wortman J.R."/>
            <person name="Bidwell S.L."/>
            <person name="Alsmark U.C.M."/>
            <person name="Besteiro S."/>
            <person name="Sicheritz-Ponten T."/>
            <person name="Noel C.J."/>
            <person name="Dacks J.B."/>
            <person name="Foster P.G."/>
            <person name="Simillion C."/>
            <person name="Van de Peer Y."/>
            <person name="Miranda-Saavedra D."/>
            <person name="Barton G.J."/>
            <person name="Westrop G.D."/>
            <person name="Mueller S."/>
            <person name="Dessi D."/>
            <person name="Fiori P.L."/>
            <person name="Ren Q."/>
            <person name="Paulsen I."/>
            <person name="Zhang H."/>
            <person name="Bastida-Corcuera F.D."/>
            <person name="Simoes-Barbosa A."/>
            <person name="Brown M.T."/>
            <person name="Hayes R.D."/>
            <person name="Mukherjee M."/>
            <person name="Okumura C.Y."/>
            <person name="Schneider R."/>
            <person name="Smith A.J."/>
            <person name="Vanacova S."/>
            <person name="Villalvazo M."/>
            <person name="Haas B.J."/>
            <person name="Pertea M."/>
            <person name="Feldblyum T.V."/>
            <person name="Utterback T.R."/>
            <person name="Shu C.L."/>
            <person name="Osoegawa K."/>
            <person name="de Jong P.J."/>
            <person name="Hrdy I."/>
            <person name="Horvathova L."/>
            <person name="Zubacova Z."/>
            <person name="Dolezal P."/>
            <person name="Malik S.B."/>
            <person name="Logsdon J.M. Jr."/>
            <person name="Henze K."/>
            <person name="Gupta A."/>
            <person name="Wang C.C."/>
            <person name="Dunne R.L."/>
            <person name="Upcroft J.A."/>
            <person name="Upcroft P."/>
            <person name="White O."/>
            <person name="Salzberg S.L."/>
            <person name="Tang P."/>
            <person name="Chiu C.-H."/>
            <person name="Lee Y.-S."/>
            <person name="Embley T.M."/>
            <person name="Coombs G.H."/>
            <person name="Mottram J.C."/>
            <person name="Tachezy J."/>
            <person name="Fraser-Liggett C.M."/>
            <person name="Johnson P.J."/>
        </authorList>
    </citation>
    <scope>NUCLEOTIDE SEQUENCE [LARGE SCALE GENOMIC DNA]</scope>
    <source>
        <strain evidence="4">G3</strain>
    </source>
</reference>
<dbReference type="FunFam" id="3.90.70.10:FF:000331">
    <property type="entry name" value="Clan CA, family C1, cathepsin L-like cysteine peptidase"/>
    <property type="match status" value="1"/>
</dbReference>
<name>A2EED5_TRIV3</name>
<dbReference type="RefSeq" id="XP_001321164.1">
    <property type="nucleotide sequence ID" value="XM_001321129.1"/>
</dbReference>
<evidence type="ECO:0000313" key="4">
    <source>
        <dbReference type="EMBL" id="EAY08941.1"/>
    </source>
</evidence>
<dbReference type="GO" id="GO:0051603">
    <property type="term" value="P:proteolysis involved in protein catabolic process"/>
    <property type="evidence" value="ECO:0000318"/>
    <property type="project" value="GO_Central"/>
</dbReference>
<dbReference type="AlphaFoldDB" id="A2EED5"/>
<dbReference type="VEuPathDB" id="TrichDB:TVAG_485880"/>
<evidence type="ECO:0000313" key="5">
    <source>
        <dbReference type="Proteomes" id="UP000001542"/>
    </source>
</evidence>
<accession>A2EED5</accession>
<dbReference type="InterPro" id="IPR000668">
    <property type="entry name" value="Peptidase_C1A_C"/>
</dbReference>
<reference evidence="4" key="1">
    <citation type="submission" date="2006-10" db="EMBL/GenBank/DDBJ databases">
        <authorList>
            <person name="Amadeo P."/>
            <person name="Zhao Q."/>
            <person name="Wortman J."/>
            <person name="Fraser-Liggett C."/>
            <person name="Carlton J."/>
        </authorList>
    </citation>
    <scope>NUCLEOTIDE SEQUENCE</scope>
    <source>
        <strain evidence="4">G3</strain>
    </source>
</reference>
<feature type="region of interest" description="Disordered" evidence="2">
    <location>
        <begin position="190"/>
        <end position="214"/>
    </location>
</feature>
<sequence length="452" mass="51826">MVLSFLFASLCLSENLPLWPKTYHLRGKWQIPYQKINIPFLVQTDLKKNRQSETSYENLLNEIHILGTGVYQLQVSSEVGPTCHLSPVDDPDDDELTEYLPTDNKQWKYKGTTVINGKEAKYWQYDYEGIDRWYNRFYVEKNTNTPLRYLMNGPSIRGSHASVYIFDIEDFGPELDESLFLVPNGCINSTESSGRRRRDLSRPRLPKGSNAETCPTYDQKVIQNLPESFSWRNVPYVLEYPHDQAVCGTCFAFGASEAINGQFSLRANRSIITSVQQLVDCTWGTINYACDGGEHDEIYRILRESKMELTLEDEYPYLGVGSYCGKNFKHTVGYVKGCYKIPEHDNEKLKSALFEHGPLAVGIIADQDGFGTLTDNIYDNANCYVHDKVKIDHSVLLTGWKRINGVDAWEIMNSWSDVWGDHGFGYIVMGDHDCGITEDVFFPIVHFEEKFY</sequence>
<dbReference type="OrthoDB" id="65740at2759"/>
<dbReference type="SUPFAM" id="SSF54001">
    <property type="entry name" value="Cysteine proteinases"/>
    <property type="match status" value="1"/>
</dbReference>
<feature type="domain" description="Peptidase C1A papain C-terminal" evidence="3">
    <location>
        <begin position="225"/>
        <end position="444"/>
    </location>
</feature>
<dbReference type="InParanoid" id="A2EED5"/>